<dbReference type="InterPro" id="IPR013384">
    <property type="entry name" value="Flagell_FlgL"/>
</dbReference>
<evidence type="ECO:0000259" key="8">
    <source>
        <dbReference type="Pfam" id="PF21158"/>
    </source>
</evidence>
<dbReference type="InterPro" id="IPR001492">
    <property type="entry name" value="Flagellin"/>
</dbReference>
<gene>
    <name evidence="9" type="primary">flgL</name>
    <name evidence="9" type="ORF">ISS97_05215</name>
</gene>
<comment type="caution">
    <text evidence="9">The sequence shown here is derived from an EMBL/GenBank/DDBJ whole genome shotgun (WGS) entry which is preliminary data.</text>
</comment>
<protein>
    <submittedName>
        <fullName evidence="9">Flagellar hook-associated protein FlgL</fullName>
    </submittedName>
</protein>
<feature type="domain" description="Flagellin C-terminal" evidence="7">
    <location>
        <begin position="314"/>
        <end position="395"/>
    </location>
</feature>
<evidence type="ECO:0000256" key="2">
    <source>
        <dbReference type="ARBA" id="ARBA00004613"/>
    </source>
</evidence>
<reference evidence="9 10" key="1">
    <citation type="submission" date="2020-10" db="EMBL/GenBank/DDBJ databases">
        <title>Phylogeny of dyella-like bacteria.</title>
        <authorList>
            <person name="Fu J."/>
        </authorList>
    </citation>
    <scope>NUCLEOTIDE SEQUENCE [LARGE SCALE GENOMIC DNA]</scope>
    <source>
        <strain evidence="9 10">BB4</strain>
    </source>
</reference>
<dbReference type="RefSeq" id="WP_379986023.1">
    <property type="nucleotide sequence ID" value="NZ_JADIKD010000007.1"/>
</dbReference>
<evidence type="ECO:0000259" key="6">
    <source>
        <dbReference type="Pfam" id="PF00669"/>
    </source>
</evidence>
<keyword evidence="9" id="KW-0969">Cilium</keyword>
<organism evidence="9 10">
    <name type="scientific">Dyella koreensis</name>
    <dbReference type="NCBI Taxonomy" id="311235"/>
    <lineage>
        <taxon>Bacteria</taxon>
        <taxon>Pseudomonadati</taxon>
        <taxon>Pseudomonadota</taxon>
        <taxon>Gammaproteobacteria</taxon>
        <taxon>Lysobacterales</taxon>
        <taxon>Rhodanobacteraceae</taxon>
        <taxon>Dyella</taxon>
    </lineage>
</organism>
<dbReference type="PANTHER" id="PTHR42792:SF1">
    <property type="entry name" value="FLAGELLAR HOOK-ASSOCIATED PROTEIN 3"/>
    <property type="match status" value="1"/>
</dbReference>
<dbReference type="EMBL" id="JADIKD010000007">
    <property type="protein sequence ID" value="MFK2916654.1"/>
    <property type="molecule type" value="Genomic_DNA"/>
</dbReference>
<accession>A0ABW8K5A2</accession>
<dbReference type="Pfam" id="PF00700">
    <property type="entry name" value="Flagellin_C"/>
    <property type="match status" value="1"/>
</dbReference>
<dbReference type="Pfam" id="PF21158">
    <property type="entry name" value="flgK_1st_1"/>
    <property type="match status" value="1"/>
</dbReference>
<dbReference type="Gene3D" id="1.20.1330.10">
    <property type="entry name" value="f41 fragment of flagellin, N-terminal domain"/>
    <property type="match status" value="2"/>
</dbReference>
<keyword evidence="9" id="KW-0282">Flagellum</keyword>
<dbReference type="InterPro" id="IPR049119">
    <property type="entry name" value="FlgK_D2-like"/>
</dbReference>
<comment type="similarity">
    <text evidence="3">Belongs to the bacterial flagellin family.</text>
</comment>
<evidence type="ECO:0000256" key="5">
    <source>
        <dbReference type="ARBA" id="ARBA00023143"/>
    </source>
</evidence>
<keyword evidence="9" id="KW-0966">Cell projection</keyword>
<sequence>MRVSTSWMAQQSVNSMMDGQSSLADLQNRINSGKRINQPSDDPVGAARALELSHMTADVTQYQRNITSANARLGIEDQALSTSTDALTRVRTLVLQGITGSQTDQTRGDIAAELTQIRQQLMGLANGKDGNGDYLFAGNQTGAQPFSMQGGAVSYQGDNGQRMVAAGPGMQVATGDPGSAVFMNIPTGNGTFQVAATAGNTGTGVSGSISVADRTQWDNGSYTIKFTAPNAYEVRDAGNNVVSTGSYANDGNSVVAFRGVQIGITGTPAAGDGFNVAPSGQQDIFTTLGNIISALQTTGGGTAMQNTLNQQFSNLDQAMDTITQTRAAIGGRMNALDQQQSLNGDLSLQYQSSLSDVQDLDYYDAISKLNLQNTALQAAQMTYTKVQSSTLFDYLR</sequence>
<feature type="domain" description="Flagellar hook-associated protein 1 D2-like" evidence="8">
    <location>
        <begin position="198"/>
        <end position="278"/>
    </location>
</feature>
<dbReference type="NCBIfam" id="TIGR02550">
    <property type="entry name" value="flagell_flgL"/>
    <property type="match status" value="1"/>
</dbReference>
<comment type="subcellular location">
    <subcellularLocation>
        <location evidence="1">Bacterial flagellum</location>
    </subcellularLocation>
    <subcellularLocation>
        <location evidence="2">Secreted</location>
    </subcellularLocation>
</comment>
<dbReference type="InterPro" id="IPR046358">
    <property type="entry name" value="Flagellin_C"/>
</dbReference>
<evidence type="ECO:0000313" key="10">
    <source>
        <dbReference type="Proteomes" id="UP001620408"/>
    </source>
</evidence>
<dbReference type="SUPFAM" id="SSF64518">
    <property type="entry name" value="Phase 1 flagellin"/>
    <property type="match status" value="1"/>
</dbReference>
<dbReference type="InterPro" id="IPR001029">
    <property type="entry name" value="Flagellin_N"/>
</dbReference>
<dbReference type="Pfam" id="PF00669">
    <property type="entry name" value="Flagellin_N"/>
    <property type="match status" value="1"/>
</dbReference>
<keyword evidence="4" id="KW-0964">Secreted</keyword>
<name>A0ABW8K5A2_9GAMM</name>
<evidence type="ECO:0000259" key="7">
    <source>
        <dbReference type="Pfam" id="PF00700"/>
    </source>
</evidence>
<evidence type="ECO:0000256" key="1">
    <source>
        <dbReference type="ARBA" id="ARBA00004365"/>
    </source>
</evidence>
<dbReference type="Proteomes" id="UP001620408">
    <property type="component" value="Unassembled WGS sequence"/>
</dbReference>
<keyword evidence="10" id="KW-1185">Reference proteome</keyword>
<feature type="domain" description="Flagellin N-terminal" evidence="6">
    <location>
        <begin position="3"/>
        <end position="141"/>
    </location>
</feature>
<proteinExistence type="inferred from homology"/>
<evidence type="ECO:0000256" key="3">
    <source>
        <dbReference type="ARBA" id="ARBA00005709"/>
    </source>
</evidence>
<dbReference type="PANTHER" id="PTHR42792">
    <property type="entry name" value="FLAGELLIN"/>
    <property type="match status" value="1"/>
</dbReference>
<evidence type="ECO:0000256" key="4">
    <source>
        <dbReference type="ARBA" id="ARBA00022525"/>
    </source>
</evidence>
<keyword evidence="5" id="KW-0975">Bacterial flagellum</keyword>
<evidence type="ECO:0000313" key="9">
    <source>
        <dbReference type="EMBL" id="MFK2916654.1"/>
    </source>
</evidence>